<dbReference type="GO" id="GO:0006886">
    <property type="term" value="P:intracellular protein transport"/>
    <property type="evidence" value="ECO:0007669"/>
    <property type="project" value="InterPro"/>
</dbReference>
<dbReference type="Pfam" id="PF08033">
    <property type="entry name" value="Sec23_BS"/>
    <property type="match status" value="1"/>
</dbReference>
<dbReference type="OMA" id="NRENPRM"/>
<reference evidence="4" key="2">
    <citation type="submission" date="2010-04" db="EMBL/GenBank/DDBJ databases">
        <authorList>
            <person name="Buell R."/>
            <person name="Hamilton J."/>
            <person name="Hostetler J."/>
        </authorList>
    </citation>
    <scope>NUCLEOTIDE SEQUENCE [LARGE SCALE GENOMIC DNA]</scope>
    <source>
        <strain evidence="4">DAOM:BR144</strain>
    </source>
</reference>
<dbReference type="InterPro" id="IPR036465">
    <property type="entry name" value="vWFA_dom_sf"/>
</dbReference>
<evidence type="ECO:0008006" key="5">
    <source>
        <dbReference type="Google" id="ProtNLM"/>
    </source>
</evidence>
<dbReference type="GO" id="GO:0008270">
    <property type="term" value="F:zinc ion binding"/>
    <property type="evidence" value="ECO:0007669"/>
    <property type="project" value="TreeGrafter"/>
</dbReference>
<dbReference type="AlphaFoldDB" id="K3WYQ8"/>
<dbReference type="EMBL" id="GL376623">
    <property type="status" value="NOT_ANNOTATED_CDS"/>
    <property type="molecule type" value="Genomic_DNA"/>
</dbReference>
<name>K3WYQ8_GLOUD</name>
<keyword evidence="4" id="KW-1185">Reference proteome</keyword>
<dbReference type="InterPro" id="IPR012990">
    <property type="entry name" value="Beta-sandwich_Sec23_24"/>
</dbReference>
<evidence type="ECO:0000313" key="4">
    <source>
        <dbReference type="Proteomes" id="UP000019132"/>
    </source>
</evidence>
<dbReference type="PANTHER" id="PTHR13803">
    <property type="entry name" value="SEC24-RELATED PROTEIN"/>
    <property type="match status" value="1"/>
</dbReference>
<dbReference type="Pfam" id="PF04811">
    <property type="entry name" value="Sec23_trunk"/>
    <property type="match status" value="1"/>
</dbReference>
<evidence type="ECO:0000259" key="1">
    <source>
        <dbReference type="Pfam" id="PF04811"/>
    </source>
</evidence>
<feature type="domain" description="Sec23/Sec24 beta-sandwich" evidence="2">
    <location>
        <begin position="127"/>
        <end position="211"/>
    </location>
</feature>
<feature type="domain" description="Sec23/Sec24 trunk" evidence="1">
    <location>
        <begin position="1"/>
        <end position="120"/>
    </location>
</feature>
<dbReference type="EnsemblProtists" id="PYU1_T010107">
    <property type="protein sequence ID" value="PYU1_T010107"/>
    <property type="gene ID" value="PYU1_G010087"/>
</dbReference>
<accession>K3WYQ8</accession>
<dbReference type="GO" id="GO:0090110">
    <property type="term" value="P:COPII-coated vesicle cargo loading"/>
    <property type="evidence" value="ECO:0007669"/>
    <property type="project" value="TreeGrafter"/>
</dbReference>
<sequence length="212" mass="23497">MGPAIRVAFKLMSSIGGKMLVFQSSLPSTGQGALRNRENPRMLGTDKEQTLLNPTDTFYRSNAIEFCRQQVSVDTFLFSSQYQDIATIGALSKFSAGQVYYYPAFTVEKDGEKFKSELAHCLARETGWEAVMRVRCTKGMRLANFYGNMFLRGPDLLALPTCHADSTFAIEITHSDALLSSTTISVQAALLYTNSGGERRIRVHTLCIPVTK</sequence>
<reference evidence="3" key="3">
    <citation type="submission" date="2015-02" db="UniProtKB">
        <authorList>
            <consortium name="EnsemblProtists"/>
        </authorList>
    </citation>
    <scope>IDENTIFICATION</scope>
    <source>
        <strain evidence="3">DAOM BR144</strain>
    </source>
</reference>
<dbReference type="SUPFAM" id="SSF53300">
    <property type="entry name" value="vWA-like"/>
    <property type="match status" value="1"/>
</dbReference>
<reference evidence="4" key="1">
    <citation type="journal article" date="2010" name="Genome Biol.">
        <title>Genome sequence of the necrotrophic plant pathogen Pythium ultimum reveals original pathogenicity mechanisms and effector repertoire.</title>
        <authorList>
            <person name="Levesque C.A."/>
            <person name="Brouwer H."/>
            <person name="Cano L."/>
            <person name="Hamilton J.P."/>
            <person name="Holt C."/>
            <person name="Huitema E."/>
            <person name="Raffaele S."/>
            <person name="Robideau G.P."/>
            <person name="Thines M."/>
            <person name="Win J."/>
            <person name="Zerillo M.M."/>
            <person name="Beakes G.W."/>
            <person name="Boore J.L."/>
            <person name="Busam D."/>
            <person name="Dumas B."/>
            <person name="Ferriera S."/>
            <person name="Fuerstenberg S.I."/>
            <person name="Gachon C.M."/>
            <person name="Gaulin E."/>
            <person name="Govers F."/>
            <person name="Grenville-Briggs L."/>
            <person name="Horner N."/>
            <person name="Hostetler J."/>
            <person name="Jiang R.H."/>
            <person name="Johnson J."/>
            <person name="Krajaejun T."/>
            <person name="Lin H."/>
            <person name="Meijer H.J."/>
            <person name="Moore B."/>
            <person name="Morris P."/>
            <person name="Phuntmart V."/>
            <person name="Puiu D."/>
            <person name="Shetty J."/>
            <person name="Stajich J.E."/>
            <person name="Tripathy S."/>
            <person name="Wawra S."/>
            <person name="van West P."/>
            <person name="Whitty B.R."/>
            <person name="Coutinho P.M."/>
            <person name="Henrissat B."/>
            <person name="Martin F."/>
            <person name="Thomas P.D."/>
            <person name="Tyler B.M."/>
            <person name="De Vries R.P."/>
            <person name="Kamoun S."/>
            <person name="Yandell M."/>
            <person name="Tisserat N."/>
            <person name="Buell C.R."/>
        </authorList>
    </citation>
    <scope>NUCLEOTIDE SEQUENCE</scope>
    <source>
        <strain evidence="4">DAOM:BR144</strain>
    </source>
</reference>
<evidence type="ECO:0000259" key="2">
    <source>
        <dbReference type="Pfam" id="PF08033"/>
    </source>
</evidence>
<dbReference type="Gene3D" id="3.40.50.410">
    <property type="entry name" value="von Willebrand factor, type A domain"/>
    <property type="match status" value="1"/>
</dbReference>
<dbReference type="Gene3D" id="2.60.40.1670">
    <property type="entry name" value="beta-sandwich domain of Sec23/24"/>
    <property type="match status" value="1"/>
</dbReference>
<dbReference type="eggNOG" id="KOG1985">
    <property type="taxonomic scope" value="Eukaryota"/>
</dbReference>
<dbReference type="InterPro" id="IPR006896">
    <property type="entry name" value="Sec23/24_trunk_dom"/>
</dbReference>
<dbReference type="GO" id="GO:0070971">
    <property type="term" value="C:endoplasmic reticulum exit site"/>
    <property type="evidence" value="ECO:0007669"/>
    <property type="project" value="TreeGrafter"/>
</dbReference>
<protein>
    <recommendedName>
        <fullName evidence="5">Sec23/Sec24 trunk domain-containing protein</fullName>
    </recommendedName>
</protein>
<dbReference type="STRING" id="431595.K3WYQ8"/>
<dbReference type="VEuPathDB" id="FungiDB:PYU1_G010087"/>
<dbReference type="InParanoid" id="K3WYQ8"/>
<dbReference type="HOGENOM" id="CLU_113172_0_0_1"/>
<dbReference type="GO" id="GO:0000149">
    <property type="term" value="F:SNARE binding"/>
    <property type="evidence" value="ECO:0007669"/>
    <property type="project" value="TreeGrafter"/>
</dbReference>
<organism evidence="3 4">
    <name type="scientific">Globisporangium ultimum (strain ATCC 200006 / CBS 805.95 / DAOM BR144)</name>
    <name type="common">Pythium ultimum</name>
    <dbReference type="NCBI Taxonomy" id="431595"/>
    <lineage>
        <taxon>Eukaryota</taxon>
        <taxon>Sar</taxon>
        <taxon>Stramenopiles</taxon>
        <taxon>Oomycota</taxon>
        <taxon>Peronosporomycetes</taxon>
        <taxon>Pythiales</taxon>
        <taxon>Pythiaceae</taxon>
        <taxon>Globisporangium</taxon>
    </lineage>
</organism>
<dbReference type="GO" id="GO:0030127">
    <property type="term" value="C:COPII vesicle coat"/>
    <property type="evidence" value="ECO:0007669"/>
    <property type="project" value="InterPro"/>
</dbReference>
<dbReference type="InterPro" id="IPR050550">
    <property type="entry name" value="SEC23_SEC24_subfamily"/>
</dbReference>
<dbReference type="SUPFAM" id="SSF81995">
    <property type="entry name" value="beta-sandwich domain of Sec23/24"/>
    <property type="match status" value="1"/>
</dbReference>
<evidence type="ECO:0000313" key="3">
    <source>
        <dbReference type="EnsemblProtists" id="PYU1_T010107"/>
    </source>
</evidence>
<proteinExistence type="predicted"/>
<dbReference type="PANTHER" id="PTHR13803:SF39">
    <property type="entry name" value="SECRETORY 24AB, ISOFORM A"/>
    <property type="match status" value="1"/>
</dbReference>
<dbReference type="Proteomes" id="UP000019132">
    <property type="component" value="Unassembled WGS sequence"/>
</dbReference>